<name>A0AAF0BLW3_9PROT</name>
<dbReference type="Proteomes" id="UP001217500">
    <property type="component" value="Chromosome"/>
</dbReference>
<keyword evidence="1" id="KW-0472">Membrane</keyword>
<reference evidence="3" key="1">
    <citation type="submission" date="2023-01" db="EMBL/GenBank/DDBJ databases">
        <title>The genome sequence of Kordiimonadaceae bacterium 6D33.</title>
        <authorList>
            <person name="Liu Y."/>
        </authorList>
    </citation>
    <scope>NUCLEOTIDE SEQUENCE</scope>
    <source>
        <strain evidence="3">6D33</strain>
    </source>
</reference>
<proteinExistence type="predicted"/>
<evidence type="ECO:0000313" key="4">
    <source>
        <dbReference type="Proteomes" id="UP001217500"/>
    </source>
</evidence>
<feature type="transmembrane region" description="Helical" evidence="1">
    <location>
        <begin position="12"/>
        <end position="29"/>
    </location>
</feature>
<dbReference type="KEGG" id="gso:PH603_02595"/>
<gene>
    <name evidence="3" type="ORF">PH603_02595</name>
</gene>
<dbReference type="InterPro" id="IPR045594">
    <property type="entry name" value="DUF6460"/>
</dbReference>
<sequence length="85" mass="9269">MSAGSKVDVGLIVKLAVWSLIVGAILYWLDLSPGDVYSWVGDKLNGLWQWTVGNGLNYMLLGATIVVPVYILLRLKAGLKRPPKS</sequence>
<feature type="domain" description="DUF6460" evidence="2">
    <location>
        <begin position="51"/>
        <end position="75"/>
    </location>
</feature>
<evidence type="ECO:0000313" key="3">
    <source>
        <dbReference type="EMBL" id="WCL54647.1"/>
    </source>
</evidence>
<organism evidence="3 4">
    <name type="scientific">Gimibacter soli</name>
    <dbReference type="NCBI Taxonomy" id="3024400"/>
    <lineage>
        <taxon>Bacteria</taxon>
        <taxon>Pseudomonadati</taxon>
        <taxon>Pseudomonadota</taxon>
        <taxon>Alphaproteobacteria</taxon>
        <taxon>Kordiimonadales</taxon>
        <taxon>Temperatibacteraceae</taxon>
        <taxon>Gimibacter</taxon>
    </lineage>
</organism>
<evidence type="ECO:0000256" key="1">
    <source>
        <dbReference type="SAM" id="Phobius"/>
    </source>
</evidence>
<keyword evidence="4" id="KW-1185">Reference proteome</keyword>
<dbReference type="Pfam" id="PF20061">
    <property type="entry name" value="DUF6460"/>
    <property type="match status" value="1"/>
</dbReference>
<dbReference type="AlphaFoldDB" id="A0AAF0BLW3"/>
<accession>A0AAF0BLW3</accession>
<evidence type="ECO:0000259" key="2">
    <source>
        <dbReference type="Pfam" id="PF20061"/>
    </source>
</evidence>
<keyword evidence="1" id="KW-1133">Transmembrane helix</keyword>
<keyword evidence="1" id="KW-0812">Transmembrane</keyword>
<protein>
    <submittedName>
        <fullName evidence="3">DUF6460 domain-containing protein</fullName>
    </submittedName>
</protein>
<feature type="transmembrane region" description="Helical" evidence="1">
    <location>
        <begin position="56"/>
        <end position="75"/>
    </location>
</feature>
<dbReference type="RefSeq" id="WP_289504366.1">
    <property type="nucleotide sequence ID" value="NZ_CP116805.1"/>
</dbReference>
<dbReference type="EMBL" id="CP116805">
    <property type="protein sequence ID" value="WCL54647.1"/>
    <property type="molecule type" value="Genomic_DNA"/>
</dbReference>